<reference evidence="1 2" key="1">
    <citation type="submission" date="2008-12" db="EMBL/GenBank/DDBJ databases">
        <authorList>
            <person name="Fulton L."/>
            <person name="Clifton S."/>
            <person name="Fulton B."/>
            <person name="Xu J."/>
            <person name="Minx P."/>
            <person name="Pepin K.H."/>
            <person name="Johnson M."/>
            <person name="Bhonagiri V."/>
            <person name="Nash W.E."/>
            <person name="Mardis E.R."/>
            <person name="Wilson R.K."/>
        </authorList>
    </citation>
    <scope>NUCLEOTIDE SEQUENCE [LARGE SCALE GENOMIC DNA]</scope>
    <source>
        <strain evidence="1 2">DSM 14838</strain>
    </source>
</reference>
<protein>
    <submittedName>
        <fullName evidence="1">Uncharacterized protein</fullName>
    </submittedName>
</protein>
<dbReference type="Proteomes" id="UP000003711">
    <property type="component" value="Unassembled WGS sequence"/>
</dbReference>
<gene>
    <name evidence="1" type="ORF">BACCELL_00555</name>
</gene>
<accession>E2N8G0</accession>
<organism evidence="1 2">
    <name type="scientific">Bacteroides cellulosilyticus DSM 14838</name>
    <dbReference type="NCBI Taxonomy" id="537012"/>
    <lineage>
        <taxon>Bacteria</taxon>
        <taxon>Pseudomonadati</taxon>
        <taxon>Bacteroidota</taxon>
        <taxon>Bacteroidia</taxon>
        <taxon>Bacteroidales</taxon>
        <taxon>Bacteroidaceae</taxon>
        <taxon>Bacteroides</taxon>
    </lineage>
</organism>
<name>E2N8G0_9BACE</name>
<dbReference type="HOGENOM" id="CLU_3304388_0_0_10"/>
<evidence type="ECO:0000313" key="1">
    <source>
        <dbReference type="EMBL" id="EEF91796.1"/>
    </source>
</evidence>
<proteinExistence type="predicted"/>
<comment type="caution">
    <text evidence="1">The sequence shown here is derived from an EMBL/GenBank/DDBJ whole genome shotgun (WGS) entry which is preliminary data.</text>
</comment>
<sequence>MNAICYKKNMIIAIKNDVYYEKNLFYTVNFSAFLVNFAY</sequence>
<evidence type="ECO:0000313" key="2">
    <source>
        <dbReference type="Proteomes" id="UP000003711"/>
    </source>
</evidence>
<reference evidence="1 2" key="2">
    <citation type="submission" date="2009-01" db="EMBL/GenBank/DDBJ databases">
        <title>Draft genome sequence of Bacteroides cellulosilyticus (DSM 14838).</title>
        <authorList>
            <person name="Sudarsanam P."/>
            <person name="Ley R."/>
            <person name="Guruge J."/>
            <person name="Turnbaugh P.J."/>
            <person name="Mahowald M."/>
            <person name="Liep D."/>
            <person name="Gordon J."/>
        </authorList>
    </citation>
    <scope>NUCLEOTIDE SEQUENCE [LARGE SCALE GENOMIC DNA]</scope>
    <source>
        <strain evidence="1 2">DSM 14838</strain>
    </source>
</reference>
<dbReference type="AlphaFoldDB" id="E2N8G0"/>
<dbReference type="EMBL" id="ACCH01000050">
    <property type="protein sequence ID" value="EEF91796.1"/>
    <property type="molecule type" value="Genomic_DNA"/>
</dbReference>